<dbReference type="PANTHER" id="PTHR11319:SF35">
    <property type="entry name" value="OUTER MEMBRANE PROTEIN PMPC-RELATED"/>
    <property type="match status" value="1"/>
</dbReference>
<organism evidence="2">
    <name type="scientific">marine metagenome</name>
    <dbReference type="NCBI Taxonomy" id="408172"/>
    <lineage>
        <taxon>unclassified sequences</taxon>
        <taxon>metagenomes</taxon>
        <taxon>ecological metagenomes</taxon>
    </lineage>
</organism>
<evidence type="ECO:0000313" key="2">
    <source>
        <dbReference type="EMBL" id="SVC07688.1"/>
    </source>
</evidence>
<dbReference type="InterPro" id="IPR011050">
    <property type="entry name" value="Pectin_lyase_fold/virulence"/>
</dbReference>
<dbReference type="EMBL" id="UINC01072216">
    <property type="protein sequence ID" value="SVC07688.1"/>
    <property type="molecule type" value="Genomic_DNA"/>
</dbReference>
<dbReference type="InterPro" id="IPR039448">
    <property type="entry name" value="Beta_helix"/>
</dbReference>
<evidence type="ECO:0000259" key="1">
    <source>
        <dbReference type="Pfam" id="PF13229"/>
    </source>
</evidence>
<gene>
    <name evidence="2" type="ORF">METZ01_LOCUS260542</name>
</gene>
<accession>A0A382J7C3</accession>
<dbReference type="AlphaFoldDB" id="A0A382J7C3"/>
<name>A0A382J7C3_9ZZZZ</name>
<feature type="domain" description="Right handed beta helix" evidence="1">
    <location>
        <begin position="126"/>
        <end position="254"/>
    </location>
</feature>
<dbReference type="InterPro" id="IPR012334">
    <property type="entry name" value="Pectin_lyas_fold"/>
</dbReference>
<sequence length="350" mass="36344">NIKVVGADRETTTIDGDSSGTVITFNNGEDSTAVLSGFTLQNGSGTSNGSYIVGGGVYIYSNDTQPTLKDLKIRSNTASQGGGVFIDYYSGVYLSNCQISNNTAGYGAGIGMVSSNVSNPIISLENVQITNNTASQWSGGISMGYSSPILKNCIISDNVANGDKGGGITTTGGNPVFVNTAIVNNSCSGNGGAVYFDYGHNLTLVNSIIWENSPNNMYFSDSNDPSTVTISYSNIEGGQDSIVTNGNGTVTWGNGNIDVDAHFLDAENNDYHLLASSQCINGGHPDSLDSDGTVSDMGPYPYLNTYSGPTWYITESGNDTTATGASDDPFRSIQAGINFSSDADSVTVAS</sequence>
<feature type="non-terminal residue" evidence="2">
    <location>
        <position position="1"/>
    </location>
</feature>
<reference evidence="2" key="1">
    <citation type="submission" date="2018-05" db="EMBL/GenBank/DDBJ databases">
        <authorList>
            <person name="Lanie J.A."/>
            <person name="Ng W.-L."/>
            <person name="Kazmierczak K.M."/>
            <person name="Andrzejewski T.M."/>
            <person name="Davidsen T.M."/>
            <person name="Wayne K.J."/>
            <person name="Tettelin H."/>
            <person name="Glass J.I."/>
            <person name="Rusch D."/>
            <person name="Podicherti R."/>
            <person name="Tsui H.-C.T."/>
            <person name="Winkler M.E."/>
        </authorList>
    </citation>
    <scope>NUCLEOTIDE SEQUENCE</scope>
</reference>
<dbReference type="Pfam" id="PF13229">
    <property type="entry name" value="Beta_helix"/>
    <property type="match status" value="1"/>
</dbReference>
<protein>
    <recommendedName>
        <fullName evidence="1">Right handed beta helix domain-containing protein</fullName>
    </recommendedName>
</protein>
<proteinExistence type="predicted"/>
<feature type="non-terminal residue" evidence="2">
    <location>
        <position position="350"/>
    </location>
</feature>
<dbReference type="Gene3D" id="2.160.20.10">
    <property type="entry name" value="Single-stranded right-handed beta-helix, Pectin lyase-like"/>
    <property type="match status" value="1"/>
</dbReference>
<dbReference type="SMART" id="SM00710">
    <property type="entry name" value="PbH1"/>
    <property type="match status" value="8"/>
</dbReference>
<dbReference type="SUPFAM" id="SSF51126">
    <property type="entry name" value="Pectin lyase-like"/>
    <property type="match status" value="1"/>
</dbReference>
<dbReference type="PANTHER" id="PTHR11319">
    <property type="entry name" value="G PROTEIN-COUPLED RECEPTOR-RELATED"/>
    <property type="match status" value="1"/>
</dbReference>
<dbReference type="InterPro" id="IPR006626">
    <property type="entry name" value="PbH1"/>
</dbReference>